<evidence type="ECO:0000313" key="1">
    <source>
        <dbReference type="EMBL" id="ETN80434.1"/>
    </source>
</evidence>
<name>W2TFR5_NECAM</name>
<dbReference type="AlphaFoldDB" id="W2TFR5"/>
<gene>
    <name evidence="1" type="ORF">NECAME_09164</name>
</gene>
<dbReference type="KEGG" id="nai:NECAME_09164"/>
<dbReference type="Proteomes" id="UP000053676">
    <property type="component" value="Unassembled WGS sequence"/>
</dbReference>
<organism evidence="1 2">
    <name type="scientific">Necator americanus</name>
    <name type="common">Human hookworm</name>
    <dbReference type="NCBI Taxonomy" id="51031"/>
    <lineage>
        <taxon>Eukaryota</taxon>
        <taxon>Metazoa</taxon>
        <taxon>Ecdysozoa</taxon>
        <taxon>Nematoda</taxon>
        <taxon>Chromadorea</taxon>
        <taxon>Rhabditida</taxon>
        <taxon>Rhabditina</taxon>
        <taxon>Rhabditomorpha</taxon>
        <taxon>Strongyloidea</taxon>
        <taxon>Ancylostomatidae</taxon>
        <taxon>Bunostominae</taxon>
        <taxon>Necator</taxon>
    </lineage>
</organism>
<proteinExistence type="predicted"/>
<protein>
    <submittedName>
        <fullName evidence="1">Uncharacterized protein</fullName>
    </submittedName>
</protein>
<accession>W2TFR5</accession>
<reference evidence="2" key="1">
    <citation type="journal article" date="2014" name="Nat. Genet.">
        <title>Genome of the human hookworm Necator americanus.</title>
        <authorList>
            <person name="Tang Y.T."/>
            <person name="Gao X."/>
            <person name="Rosa B.A."/>
            <person name="Abubucker S."/>
            <person name="Hallsworth-Pepin K."/>
            <person name="Martin J."/>
            <person name="Tyagi R."/>
            <person name="Heizer E."/>
            <person name="Zhang X."/>
            <person name="Bhonagiri-Palsikar V."/>
            <person name="Minx P."/>
            <person name="Warren W.C."/>
            <person name="Wang Q."/>
            <person name="Zhan B."/>
            <person name="Hotez P.J."/>
            <person name="Sternberg P.W."/>
            <person name="Dougall A."/>
            <person name="Gaze S.T."/>
            <person name="Mulvenna J."/>
            <person name="Sotillo J."/>
            <person name="Ranganathan S."/>
            <person name="Rabelo E.M."/>
            <person name="Wilson R.K."/>
            <person name="Felgner P.L."/>
            <person name="Bethony J."/>
            <person name="Hawdon J.M."/>
            <person name="Gasser R.B."/>
            <person name="Loukas A."/>
            <person name="Mitreva M."/>
        </authorList>
    </citation>
    <scope>NUCLEOTIDE SEQUENCE [LARGE SCALE GENOMIC DNA]</scope>
</reference>
<evidence type="ECO:0000313" key="2">
    <source>
        <dbReference type="Proteomes" id="UP000053676"/>
    </source>
</evidence>
<sequence>MVQAVPDNTHSKSTISAVKYLYGFEVFSPQVRLKPMKRHGMHIHTLKQGEHFF</sequence>
<dbReference type="EMBL" id="KI659093">
    <property type="protein sequence ID" value="ETN80434.1"/>
    <property type="molecule type" value="Genomic_DNA"/>
</dbReference>
<keyword evidence="2" id="KW-1185">Reference proteome</keyword>